<dbReference type="Proteomes" id="UP000527355">
    <property type="component" value="Unassembled WGS sequence"/>
</dbReference>
<dbReference type="Gene3D" id="3.30.420.10">
    <property type="entry name" value="Ribonuclease H-like superfamily/Ribonuclease H"/>
    <property type="match status" value="1"/>
</dbReference>
<gene>
    <name evidence="1" type="ORF">mMyoMyo1_010762</name>
</gene>
<accession>A0A7J7Z5H0</accession>
<dbReference type="GO" id="GO:0042800">
    <property type="term" value="F:histone H3K4 methyltransferase activity"/>
    <property type="evidence" value="ECO:0007669"/>
    <property type="project" value="TreeGrafter"/>
</dbReference>
<protein>
    <recommendedName>
        <fullName evidence="3">Transposase</fullName>
    </recommendedName>
</protein>
<dbReference type="AlphaFoldDB" id="A0A7J7Z5H0"/>
<dbReference type="GO" id="GO:0046975">
    <property type="term" value="F:histone H3K36 methyltransferase activity"/>
    <property type="evidence" value="ECO:0007669"/>
    <property type="project" value="TreeGrafter"/>
</dbReference>
<dbReference type="GO" id="GO:0044547">
    <property type="term" value="F:DNA topoisomerase binding"/>
    <property type="evidence" value="ECO:0007669"/>
    <property type="project" value="TreeGrafter"/>
</dbReference>
<dbReference type="GO" id="GO:0000014">
    <property type="term" value="F:single-stranded DNA endodeoxyribonuclease activity"/>
    <property type="evidence" value="ECO:0007669"/>
    <property type="project" value="TreeGrafter"/>
</dbReference>
<dbReference type="Pfam" id="PF01359">
    <property type="entry name" value="Transposase_1"/>
    <property type="match status" value="1"/>
</dbReference>
<name>A0A7J7Z5H0_MYOMY</name>
<comment type="caution">
    <text evidence="1">The sequence shown here is derived from an EMBL/GenBank/DDBJ whole genome shotgun (WGS) entry which is preliminary data.</text>
</comment>
<dbReference type="EMBL" id="JABWUV010000003">
    <property type="protein sequence ID" value="KAF6369424.1"/>
    <property type="molecule type" value="Genomic_DNA"/>
</dbReference>
<dbReference type="GO" id="GO:0003697">
    <property type="term" value="F:single-stranded DNA binding"/>
    <property type="evidence" value="ECO:0007669"/>
    <property type="project" value="TreeGrafter"/>
</dbReference>
<evidence type="ECO:0000313" key="2">
    <source>
        <dbReference type="Proteomes" id="UP000527355"/>
    </source>
</evidence>
<dbReference type="GO" id="GO:0000793">
    <property type="term" value="C:condensed chromosome"/>
    <property type="evidence" value="ECO:0007669"/>
    <property type="project" value="TreeGrafter"/>
</dbReference>
<reference evidence="1 2" key="1">
    <citation type="journal article" date="2020" name="Nature">
        <title>Six reference-quality genomes reveal evolution of bat adaptations.</title>
        <authorList>
            <person name="Jebb D."/>
            <person name="Huang Z."/>
            <person name="Pippel M."/>
            <person name="Hughes G.M."/>
            <person name="Lavrichenko K."/>
            <person name="Devanna P."/>
            <person name="Winkler S."/>
            <person name="Jermiin L.S."/>
            <person name="Skirmuntt E.C."/>
            <person name="Katzourakis A."/>
            <person name="Burkitt-Gray L."/>
            <person name="Ray D.A."/>
            <person name="Sullivan K.A.M."/>
            <person name="Roscito J.G."/>
            <person name="Kirilenko B.M."/>
            <person name="Davalos L.M."/>
            <person name="Corthals A.P."/>
            <person name="Power M.L."/>
            <person name="Jones G."/>
            <person name="Ransome R.D."/>
            <person name="Dechmann D.K.N."/>
            <person name="Locatelli A.G."/>
            <person name="Puechmaille S.J."/>
            <person name="Fedrigo O."/>
            <person name="Jarvis E.D."/>
            <person name="Hiller M."/>
            <person name="Vernes S.C."/>
            <person name="Myers E.W."/>
            <person name="Teeling E.C."/>
        </authorList>
    </citation>
    <scope>NUCLEOTIDE SEQUENCE [LARGE SCALE GENOMIC DNA]</scope>
    <source>
        <strain evidence="1">MMyoMyo1</strain>
        <tissue evidence="1">Flight muscle</tissue>
    </source>
</reference>
<dbReference type="PANTHER" id="PTHR46060:SF2">
    <property type="entry name" value="HISTONE-LYSINE N-METHYLTRANSFERASE SETMAR"/>
    <property type="match status" value="1"/>
</dbReference>
<dbReference type="GO" id="GO:0015074">
    <property type="term" value="P:DNA integration"/>
    <property type="evidence" value="ECO:0007669"/>
    <property type="project" value="TreeGrafter"/>
</dbReference>
<dbReference type="InterPro" id="IPR001888">
    <property type="entry name" value="Transposase_1"/>
</dbReference>
<dbReference type="GO" id="GO:0003690">
    <property type="term" value="F:double-stranded DNA binding"/>
    <property type="evidence" value="ECO:0007669"/>
    <property type="project" value="TreeGrafter"/>
</dbReference>
<keyword evidence="2" id="KW-1185">Reference proteome</keyword>
<sequence>MGTILKEGKWVPHQPNERQMENQKSSVKWCFNVTKKSFLHQIVTGDEKWIYFENPKCTKSWVDPGRPSTSTARPNRFGKKTMLCVWWDQEDVVYYELLKPGETMNTDRYRQQIISLNHIVIVKRPEWARKHSKIILLHDNTPSHTSKPVKDTLKDLAWEV</sequence>
<dbReference type="GO" id="GO:0005634">
    <property type="term" value="C:nucleus"/>
    <property type="evidence" value="ECO:0007669"/>
    <property type="project" value="TreeGrafter"/>
</dbReference>
<evidence type="ECO:0008006" key="3">
    <source>
        <dbReference type="Google" id="ProtNLM"/>
    </source>
</evidence>
<dbReference type="PANTHER" id="PTHR46060">
    <property type="entry name" value="MARINER MOS1 TRANSPOSASE-LIKE PROTEIN"/>
    <property type="match status" value="1"/>
</dbReference>
<dbReference type="GO" id="GO:0044774">
    <property type="term" value="P:mitotic DNA integrity checkpoint signaling"/>
    <property type="evidence" value="ECO:0007669"/>
    <property type="project" value="TreeGrafter"/>
</dbReference>
<proteinExistence type="predicted"/>
<dbReference type="GO" id="GO:0000729">
    <property type="term" value="P:DNA double-strand break processing"/>
    <property type="evidence" value="ECO:0007669"/>
    <property type="project" value="TreeGrafter"/>
</dbReference>
<organism evidence="1 2">
    <name type="scientific">Myotis myotis</name>
    <name type="common">Greater mouse-eared bat</name>
    <name type="synonym">Vespertilio myotis</name>
    <dbReference type="NCBI Taxonomy" id="51298"/>
    <lineage>
        <taxon>Eukaryota</taxon>
        <taxon>Metazoa</taxon>
        <taxon>Chordata</taxon>
        <taxon>Craniata</taxon>
        <taxon>Vertebrata</taxon>
        <taxon>Euteleostomi</taxon>
        <taxon>Mammalia</taxon>
        <taxon>Eutheria</taxon>
        <taxon>Laurasiatheria</taxon>
        <taxon>Chiroptera</taxon>
        <taxon>Yangochiroptera</taxon>
        <taxon>Vespertilionidae</taxon>
        <taxon>Myotis</taxon>
    </lineage>
</organism>
<dbReference type="GO" id="GO:0035861">
    <property type="term" value="C:site of double-strand break"/>
    <property type="evidence" value="ECO:0007669"/>
    <property type="project" value="TreeGrafter"/>
</dbReference>
<dbReference type="GO" id="GO:0006303">
    <property type="term" value="P:double-strand break repair via nonhomologous end joining"/>
    <property type="evidence" value="ECO:0007669"/>
    <property type="project" value="TreeGrafter"/>
</dbReference>
<dbReference type="InterPro" id="IPR052709">
    <property type="entry name" value="Transposase-MT_Hybrid"/>
</dbReference>
<evidence type="ECO:0000313" key="1">
    <source>
        <dbReference type="EMBL" id="KAF6369424.1"/>
    </source>
</evidence>
<dbReference type="InterPro" id="IPR036397">
    <property type="entry name" value="RNaseH_sf"/>
</dbReference>
<dbReference type="GO" id="GO:0031297">
    <property type="term" value="P:replication fork processing"/>
    <property type="evidence" value="ECO:0007669"/>
    <property type="project" value="TreeGrafter"/>
</dbReference>